<organism evidence="1 2">
    <name type="scientific">Mitsuokella multacida DSM 20544</name>
    <dbReference type="NCBI Taxonomy" id="500635"/>
    <lineage>
        <taxon>Bacteria</taxon>
        <taxon>Bacillati</taxon>
        <taxon>Bacillota</taxon>
        <taxon>Negativicutes</taxon>
        <taxon>Selenomonadales</taxon>
        <taxon>Selenomonadaceae</taxon>
        <taxon>Mitsuokella</taxon>
    </lineage>
</organism>
<evidence type="ECO:0000313" key="1">
    <source>
        <dbReference type="EMBL" id="EEX68464.1"/>
    </source>
</evidence>
<accession>C9KNW8</accession>
<comment type="caution">
    <text evidence="1">The sequence shown here is derived from an EMBL/GenBank/DDBJ whole genome shotgun (WGS) entry which is preliminary data.</text>
</comment>
<dbReference type="EMBL" id="ABWK02000018">
    <property type="protein sequence ID" value="EEX68464.1"/>
    <property type="molecule type" value="Genomic_DNA"/>
</dbReference>
<dbReference type="AlphaFoldDB" id="C9KNW8"/>
<proteinExistence type="predicted"/>
<evidence type="ECO:0000313" key="2">
    <source>
        <dbReference type="Proteomes" id="UP000003671"/>
    </source>
</evidence>
<keyword evidence="2" id="KW-1185">Reference proteome</keyword>
<sequence>MCDVRENFRDEKGNREFLRNIYLKNLRRRRSKRFVKCLETFF</sequence>
<protein>
    <submittedName>
        <fullName evidence="1">Uncharacterized protein</fullName>
    </submittedName>
</protein>
<dbReference type="STRING" id="500635.MITSMUL_04921"/>
<name>C9KNW8_9FIRM</name>
<reference evidence="1" key="1">
    <citation type="submission" date="2009-09" db="EMBL/GenBank/DDBJ databases">
        <authorList>
            <person name="Weinstock G."/>
            <person name="Sodergren E."/>
            <person name="Clifton S."/>
            <person name="Fulton L."/>
            <person name="Fulton B."/>
            <person name="Courtney L."/>
            <person name="Fronick C."/>
            <person name="Harrison M."/>
            <person name="Strong C."/>
            <person name="Farmer C."/>
            <person name="Delahaunty K."/>
            <person name="Markovic C."/>
            <person name="Hall O."/>
            <person name="Minx P."/>
            <person name="Tomlinson C."/>
            <person name="Mitreva M."/>
            <person name="Nelson J."/>
            <person name="Hou S."/>
            <person name="Wollam A."/>
            <person name="Pepin K.H."/>
            <person name="Johnson M."/>
            <person name="Bhonagiri V."/>
            <person name="Nash W.E."/>
            <person name="Warren W."/>
            <person name="Chinwalla A."/>
            <person name="Mardis E.R."/>
            <person name="Wilson R.K."/>
        </authorList>
    </citation>
    <scope>NUCLEOTIDE SEQUENCE [LARGE SCALE GENOMIC DNA]</scope>
    <source>
        <strain evidence="1">DSM 20544</strain>
    </source>
</reference>
<dbReference type="HOGENOM" id="CLU_3254142_0_0_9"/>
<dbReference type="Proteomes" id="UP000003671">
    <property type="component" value="Unassembled WGS sequence"/>
</dbReference>
<gene>
    <name evidence="1" type="ORF">MITSMUL_04921</name>
</gene>